<evidence type="ECO:0000256" key="2">
    <source>
        <dbReference type="SAM" id="Phobius"/>
    </source>
</evidence>
<dbReference type="AlphaFoldDB" id="A0A915I6Q7"/>
<evidence type="ECO:0000313" key="3">
    <source>
        <dbReference type="Proteomes" id="UP000887565"/>
    </source>
</evidence>
<feature type="compositionally biased region" description="Basic and acidic residues" evidence="1">
    <location>
        <begin position="48"/>
        <end position="68"/>
    </location>
</feature>
<feature type="transmembrane region" description="Helical" evidence="2">
    <location>
        <begin position="843"/>
        <end position="864"/>
    </location>
</feature>
<feature type="region of interest" description="Disordered" evidence="1">
    <location>
        <begin position="151"/>
        <end position="181"/>
    </location>
</feature>
<feature type="compositionally biased region" description="Pro residues" evidence="1">
    <location>
        <begin position="165"/>
        <end position="176"/>
    </location>
</feature>
<organism evidence="3 4">
    <name type="scientific">Romanomermis culicivorax</name>
    <name type="common">Nematode worm</name>
    <dbReference type="NCBI Taxonomy" id="13658"/>
    <lineage>
        <taxon>Eukaryota</taxon>
        <taxon>Metazoa</taxon>
        <taxon>Ecdysozoa</taxon>
        <taxon>Nematoda</taxon>
        <taxon>Enoplea</taxon>
        <taxon>Dorylaimia</taxon>
        <taxon>Mermithida</taxon>
        <taxon>Mermithoidea</taxon>
        <taxon>Mermithidae</taxon>
        <taxon>Romanomermis</taxon>
    </lineage>
</organism>
<keyword evidence="2" id="KW-1133">Transmembrane helix</keyword>
<feature type="region of interest" description="Disordered" evidence="1">
    <location>
        <begin position="43"/>
        <end position="70"/>
    </location>
</feature>
<feature type="transmembrane region" description="Helical" evidence="2">
    <location>
        <begin position="876"/>
        <end position="898"/>
    </location>
</feature>
<feature type="compositionally biased region" description="Polar residues" evidence="1">
    <location>
        <begin position="488"/>
        <end position="506"/>
    </location>
</feature>
<keyword evidence="2" id="KW-0472">Membrane</keyword>
<keyword evidence="2" id="KW-0812">Transmembrane</keyword>
<sequence>MRGGREAAYSDPAVCAVHKCPLQSAHKATNICCIHGIQTKTTTSTENGVKKEEEKTKATNGRPADEKNGSAAAMIEASKEEALKTCSKSHTQLLKDLFEKSAQDARAERNGVVGGSHEAEKGDSWFRKACKWISFSKPTDKEKLKVDDQIKRSGRVACRPEAVPQGPPPPPPPPPALDTKPKLKEVEPQYPLSLFVDRNHMSELKEKINTRALELDAQRLRPNVVEMHFASPQPPRMGTKPIYVAEIRKAGKLSGNEEEEEEEEEAEVIKKNFPAPAVIQQPLTFYQVPQKTRLIIRTTYEDDNSKNVQIIKKDWSEDGKNSIESVPLNAYRPTGINHGILNSWIDGLSDAVHAAASRKKQNDAQLLEQVRTCKNIVEELKHGPPLLLKSTSSADDQNKQTVMQMSPKSRAQFMFLQRKNRMQNWIISSKSSKSKSMELEETSAKTVDKTNKTVTSLIVGTQAGLYRVIDRHYRTVRTHVISKEASTMTQTISSTLKESSHQSTNNEETENMDHLPKKLRNPMGEIHDYQNMSKEYGDHLLTNIARKHNKQPNLEQASQAITCSLEKCHELSNMLSSDKEAEKSVELFHRRRQRAEQYVVDNENFDRTMLPPMAPTAKKPVNAINLYEATLDAASAKVGGTEQGPIKRPVESPVFRQVDYSFHGSPEACNASMATGRHTPAFDHQRLFSPVPFSKASGSRAYTPVPTDFLPLDSPVLNLTLPLEKILLKPISMKMLNDIINVWETGLLRDLRGLAKELALRDFEKYSNLNSDHTPQLFDDESSQHIILAEDHFDKNFDLCKFDDVTRDIEETKLIIEKRDTTSGRNQNKRKFSYFGRKRLPEWTWQISFVLAFYYSTALHNNYLNFNDFPDIQMFSIFYTFLGILTSFLTLADLGFLFNEGLFVVLNNFPENFKFDRIRLNNSFALKNTKCKRIVIRRTYRLTDENFIILPQELFFLQLILIFTGFVVLSGFFHALYQQILKRFLVVENRHLLGEVDSVISEQRSTPFLTRMSKLKSISSPLLYQQSSPRKRIEVHSHSKQNASTRTLYV</sequence>
<feature type="region of interest" description="Disordered" evidence="1">
    <location>
        <begin position="488"/>
        <end position="521"/>
    </location>
</feature>
<proteinExistence type="predicted"/>
<reference evidence="4" key="1">
    <citation type="submission" date="2022-11" db="UniProtKB">
        <authorList>
            <consortium name="WormBaseParasite"/>
        </authorList>
    </citation>
    <scope>IDENTIFICATION</scope>
</reference>
<protein>
    <submittedName>
        <fullName evidence="4">Uncharacterized protein</fullName>
    </submittedName>
</protein>
<evidence type="ECO:0000256" key="1">
    <source>
        <dbReference type="SAM" id="MobiDB-lite"/>
    </source>
</evidence>
<feature type="transmembrane region" description="Helical" evidence="2">
    <location>
        <begin position="955"/>
        <end position="977"/>
    </location>
</feature>
<evidence type="ECO:0000313" key="4">
    <source>
        <dbReference type="WBParaSite" id="nRc.2.0.1.t09823-RA"/>
    </source>
</evidence>
<keyword evidence="3" id="KW-1185">Reference proteome</keyword>
<name>A0A915I6Q7_ROMCU</name>
<dbReference type="WBParaSite" id="nRc.2.0.1.t09823-RA">
    <property type="protein sequence ID" value="nRc.2.0.1.t09823-RA"/>
    <property type="gene ID" value="nRc.2.0.1.g09823"/>
</dbReference>
<dbReference type="Proteomes" id="UP000887565">
    <property type="component" value="Unplaced"/>
</dbReference>
<accession>A0A915I6Q7</accession>